<dbReference type="OrthoDB" id="2593732at2759"/>
<keyword evidence="3 13" id="KW-0812">Transmembrane</keyword>
<dbReference type="GO" id="GO:0000981">
    <property type="term" value="F:DNA-binding transcription factor activity, RNA polymerase II-specific"/>
    <property type="evidence" value="ECO:0007669"/>
    <property type="project" value="InterPro"/>
</dbReference>
<dbReference type="InterPro" id="IPR021858">
    <property type="entry name" value="Fun_TF"/>
</dbReference>
<evidence type="ECO:0000256" key="13">
    <source>
        <dbReference type="SAM" id="Phobius"/>
    </source>
</evidence>
<keyword evidence="9 13" id="KW-0472">Membrane</keyword>
<dbReference type="PANTHER" id="PTHR36206:SF12">
    <property type="entry name" value="ASPERCRYPTIN BIOSYNTHESIS CLUSTER-SPECIFIC TRANSCRIPTION REGULATOR ATNN-RELATED"/>
    <property type="match status" value="1"/>
</dbReference>
<dbReference type="GO" id="GO:0003677">
    <property type="term" value="F:DNA binding"/>
    <property type="evidence" value="ECO:0007669"/>
    <property type="project" value="UniProtKB-KW"/>
</dbReference>
<dbReference type="AlphaFoldDB" id="A0A364KPT5"/>
<sequence length="848" mass="94987">MWNMQVTKRWTEVVAYKRSKTNSTSRGDDLPRIRHKKCDETQPACYMCTNTGRVCDGYQQTPDRRTRAFRKGKRDSSYDPRSPIDDLLTEPILVEELQAVEAGEEATEEDFIGTALPQENVPTPSVKTRPVTRRVVVSSPMLKDRPSVFAKSHRSDLISSAHYLTDPHKASLSQRERWHFEFFIRYTSSQCSVFYGYDFWQRIVPQYTEAEPGLRHAVIAVGALHRNFEDSQLNSQEPDFSFAIQQCNRAIYNLKHRLIGDQSQHMEVALITCILFVSFAFLQGDAGAACRLIHGGVKMMTEWEKNSNSLKDSTIKLTVMRVFSRIQFHAMTCGDPDFFVEEEYNPKGTMNVLSSNQSLSQPIDSIEAASSLLFDIGWQVMQRKPWLSRPHRNEHYDVVATLNNLQRWEAQCHIALMGRREEMSIRDRGSWIMLQMWSETIYILAATDWCADGRESRFDGLLSHFRKAIGYAKELLTTESMRSFLPTFHMGPGIIPPLFLCINKCRDWKLRKEAMSLLRSWPCQEGFWNTAGSAKCLEKLIEIETQGLLPGEVVPESQRIIATHVDYLPITNTYRFCDADIEAQMAGSYSTFAGTTNDDSQNRDDTSVRSSESGRCRINPRLISDAILGLSDGLTVPFALSAGLSAIGDTKVVVLGGLAELIAGAISMGLGGYVGAKSELESYEATVREVNEILDHPDETRSMVTSTFANYNLSPSTLDEISSSLQAEPERLRDFLISFYHRETKPDCNQAYMSALTLTLGYFIGGFIPLIPYFIADKVYTAFVASVIVMAITLFAFGYVKTCIVRGWKGGVNIRAGVIGGIQMCVVGGLAAGAAVALVKLINGEGSV</sequence>
<dbReference type="InterPro" id="IPR052360">
    <property type="entry name" value="Transcr_Regulatory_Proteins"/>
</dbReference>
<feature type="region of interest" description="Disordered" evidence="12">
    <location>
        <begin position="593"/>
        <end position="613"/>
    </location>
</feature>
<keyword evidence="5" id="KW-0862">Zinc</keyword>
<evidence type="ECO:0000256" key="11">
    <source>
        <dbReference type="ARBA" id="ARBA00023242"/>
    </source>
</evidence>
<protein>
    <recommendedName>
        <fullName evidence="16">Zn(2)-C6 fungal-type domain-containing protein</fullName>
    </recommendedName>
</protein>
<evidence type="ECO:0000256" key="4">
    <source>
        <dbReference type="ARBA" id="ARBA00022723"/>
    </source>
</evidence>
<feature type="compositionally biased region" description="Basic and acidic residues" evidence="12">
    <location>
        <begin position="74"/>
        <end position="84"/>
    </location>
</feature>
<proteinExistence type="inferred from homology"/>
<dbReference type="RefSeq" id="XP_040730062.1">
    <property type="nucleotide sequence ID" value="XM_040873606.1"/>
</dbReference>
<feature type="transmembrane region" description="Helical" evidence="13">
    <location>
        <begin position="780"/>
        <end position="800"/>
    </location>
</feature>
<keyword evidence="15" id="KW-1185">Reference proteome</keyword>
<keyword evidence="8" id="KW-0238">DNA-binding</keyword>
<accession>A0A364KPT5</accession>
<keyword evidence="4" id="KW-0479">Metal-binding</keyword>
<dbReference type="GO" id="GO:0012505">
    <property type="term" value="C:endomembrane system"/>
    <property type="evidence" value="ECO:0007669"/>
    <property type="project" value="UniProtKB-SubCell"/>
</dbReference>
<dbReference type="GeneID" id="63790774"/>
<comment type="subcellular location">
    <subcellularLocation>
        <location evidence="1">Endomembrane system</location>
        <topology evidence="1">Multi-pass membrane protein</topology>
    </subcellularLocation>
</comment>
<organism evidence="14 15">
    <name type="scientific">Talaromyces amestolkiae</name>
    <dbReference type="NCBI Taxonomy" id="1196081"/>
    <lineage>
        <taxon>Eukaryota</taxon>
        <taxon>Fungi</taxon>
        <taxon>Dikarya</taxon>
        <taxon>Ascomycota</taxon>
        <taxon>Pezizomycotina</taxon>
        <taxon>Eurotiomycetes</taxon>
        <taxon>Eurotiomycetidae</taxon>
        <taxon>Eurotiales</taxon>
        <taxon>Trichocomaceae</taxon>
        <taxon>Talaromyces</taxon>
        <taxon>Talaromyces sect. Talaromyces</taxon>
    </lineage>
</organism>
<keyword evidence="6 13" id="KW-1133">Transmembrane helix</keyword>
<name>A0A364KPT5_TALAM</name>
<dbReference type="SUPFAM" id="SSF57701">
    <property type="entry name" value="Zn2/Cys6 DNA-binding domain"/>
    <property type="match status" value="1"/>
</dbReference>
<keyword evidence="7" id="KW-0805">Transcription regulation</keyword>
<evidence type="ECO:0000256" key="3">
    <source>
        <dbReference type="ARBA" id="ARBA00022692"/>
    </source>
</evidence>
<reference evidence="14 15" key="1">
    <citation type="journal article" date="2017" name="Biotechnol. Biofuels">
        <title>Differential beta-glucosidase expression as a function of carbon source availability in Talaromyces amestolkiae: a genomic and proteomic approach.</title>
        <authorList>
            <person name="de Eugenio L.I."/>
            <person name="Mendez-Liter J.A."/>
            <person name="Nieto-Dominguez M."/>
            <person name="Alonso L."/>
            <person name="Gil-Munoz J."/>
            <person name="Barriuso J."/>
            <person name="Prieto A."/>
            <person name="Martinez M.J."/>
        </authorList>
    </citation>
    <scope>NUCLEOTIDE SEQUENCE [LARGE SCALE GENOMIC DNA]</scope>
    <source>
        <strain evidence="14 15">CIB</strain>
    </source>
</reference>
<dbReference type="GO" id="GO:0005384">
    <property type="term" value="F:manganese ion transmembrane transporter activity"/>
    <property type="evidence" value="ECO:0007669"/>
    <property type="project" value="InterPro"/>
</dbReference>
<evidence type="ECO:0000256" key="6">
    <source>
        <dbReference type="ARBA" id="ARBA00022989"/>
    </source>
</evidence>
<evidence type="ECO:0000256" key="5">
    <source>
        <dbReference type="ARBA" id="ARBA00022833"/>
    </source>
</evidence>
<comment type="caution">
    <text evidence="14">The sequence shown here is derived from an EMBL/GenBank/DDBJ whole genome shotgun (WGS) entry which is preliminary data.</text>
</comment>
<evidence type="ECO:0000256" key="1">
    <source>
        <dbReference type="ARBA" id="ARBA00004127"/>
    </source>
</evidence>
<dbReference type="InterPro" id="IPR008217">
    <property type="entry name" value="Ccc1_fam"/>
</dbReference>
<evidence type="ECO:0000256" key="2">
    <source>
        <dbReference type="ARBA" id="ARBA00007049"/>
    </source>
</evidence>
<gene>
    <name evidence="14" type="ORF">BHQ10_001557</name>
</gene>
<dbReference type="Pfam" id="PF11951">
    <property type="entry name" value="Fungal_trans_2"/>
    <property type="match status" value="1"/>
</dbReference>
<evidence type="ECO:0000256" key="8">
    <source>
        <dbReference type="ARBA" id="ARBA00023125"/>
    </source>
</evidence>
<dbReference type="CDD" id="cd02435">
    <property type="entry name" value="CCC1"/>
    <property type="match status" value="1"/>
</dbReference>
<evidence type="ECO:0000256" key="12">
    <source>
        <dbReference type="SAM" id="MobiDB-lite"/>
    </source>
</evidence>
<keyword evidence="10" id="KW-0804">Transcription</keyword>
<dbReference type="PANTHER" id="PTHR36206">
    <property type="entry name" value="ASPERCRYPTIN BIOSYNTHESIS CLUSTER-SPECIFIC TRANSCRIPTION REGULATOR ATNN-RELATED"/>
    <property type="match status" value="1"/>
</dbReference>
<feature type="transmembrane region" description="Helical" evidence="13">
    <location>
        <begin position="751"/>
        <end position="774"/>
    </location>
</feature>
<dbReference type="GO" id="GO:0030026">
    <property type="term" value="P:intracellular manganese ion homeostasis"/>
    <property type="evidence" value="ECO:0007669"/>
    <property type="project" value="InterPro"/>
</dbReference>
<dbReference type="InterPro" id="IPR036864">
    <property type="entry name" value="Zn2-C6_fun-type_DNA-bd_sf"/>
</dbReference>
<comment type="similarity">
    <text evidence="2">Belongs to the CCC1 family.</text>
</comment>
<dbReference type="Pfam" id="PF01988">
    <property type="entry name" value="VIT1"/>
    <property type="match status" value="1"/>
</dbReference>
<evidence type="ECO:0000313" key="14">
    <source>
        <dbReference type="EMBL" id="RAO65545.1"/>
    </source>
</evidence>
<feature type="region of interest" description="Disordered" evidence="12">
    <location>
        <begin position="62"/>
        <end position="84"/>
    </location>
</feature>
<evidence type="ECO:0000256" key="7">
    <source>
        <dbReference type="ARBA" id="ARBA00023015"/>
    </source>
</evidence>
<dbReference type="InterPro" id="IPR001138">
    <property type="entry name" value="Zn2Cys6_DnaBD"/>
</dbReference>
<keyword evidence="11" id="KW-0539">Nucleus</keyword>
<dbReference type="CDD" id="cd00067">
    <property type="entry name" value="GAL4"/>
    <property type="match status" value="1"/>
</dbReference>
<feature type="transmembrane region" description="Helical" evidence="13">
    <location>
        <begin position="812"/>
        <end position="839"/>
    </location>
</feature>
<feature type="compositionally biased region" description="Basic and acidic residues" evidence="12">
    <location>
        <begin position="600"/>
        <end position="613"/>
    </location>
</feature>
<dbReference type="EMBL" id="MIKG01000002">
    <property type="protein sequence ID" value="RAO65545.1"/>
    <property type="molecule type" value="Genomic_DNA"/>
</dbReference>
<evidence type="ECO:0000256" key="9">
    <source>
        <dbReference type="ARBA" id="ARBA00023136"/>
    </source>
</evidence>
<dbReference type="Proteomes" id="UP000249363">
    <property type="component" value="Unassembled WGS sequence"/>
</dbReference>
<evidence type="ECO:0000256" key="10">
    <source>
        <dbReference type="ARBA" id="ARBA00023163"/>
    </source>
</evidence>
<dbReference type="GO" id="GO:0008270">
    <property type="term" value="F:zinc ion binding"/>
    <property type="evidence" value="ECO:0007669"/>
    <property type="project" value="InterPro"/>
</dbReference>
<evidence type="ECO:0008006" key="16">
    <source>
        <dbReference type="Google" id="ProtNLM"/>
    </source>
</evidence>
<evidence type="ECO:0000313" key="15">
    <source>
        <dbReference type="Proteomes" id="UP000249363"/>
    </source>
</evidence>
<dbReference type="STRING" id="1196081.A0A364KPT5"/>